<reference evidence="1" key="1">
    <citation type="submission" date="2018-05" db="EMBL/GenBank/DDBJ databases">
        <authorList>
            <person name="Lanie J.A."/>
            <person name="Ng W.-L."/>
            <person name="Kazmierczak K.M."/>
            <person name="Andrzejewski T.M."/>
            <person name="Davidsen T.M."/>
            <person name="Wayne K.J."/>
            <person name="Tettelin H."/>
            <person name="Glass J.I."/>
            <person name="Rusch D."/>
            <person name="Podicherti R."/>
            <person name="Tsui H.-C.T."/>
            <person name="Winkler M.E."/>
        </authorList>
    </citation>
    <scope>NUCLEOTIDE SEQUENCE</scope>
</reference>
<sequence length="64" mass="6502">MANTFKLKTKANVGTATSDVYVVPSATTTVVIGVTLANTTGSSINVGVGVTRASTDDVNLMKNV</sequence>
<dbReference type="AlphaFoldDB" id="A0A382W6R3"/>
<dbReference type="EMBL" id="UINC01157509">
    <property type="protein sequence ID" value="SVD54536.1"/>
    <property type="molecule type" value="Genomic_DNA"/>
</dbReference>
<gene>
    <name evidence="1" type="ORF">METZ01_LOCUS407390</name>
</gene>
<name>A0A382W6R3_9ZZZZ</name>
<organism evidence="1">
    <name type="scientific">marine metagenome</name>
    <dbReference type="NCBI Taxonomy" id="408172"/>
    <lineage>
        <taxon>unclassified sequences</taxon>
        <taxon>metagenomes</taxon>
        <taxon>ecological metagenomes</taxon>
    </lineage>
</organism>
<protein>
    <submittedName>
        <fullName evidence="1">Uncharacterized protein</fullName>
    </submittedName>
</protein>
<feature type="non-terminal residue" evidence="1">
    <location>
        <position position="64"/>
    </location>
</feature>
<proteinExistence type="predicted"/>
<accession>A0A382W6R3</accession>
<evidence type="ECO:0000313" key="1">
    <source>
        <dbReference type="EMBL" id="SVD54536.1"/>
    </source>
</evidence>